<dbReference type="InterPro" id="IPR006342">
    <property type="entry name" value="FkbM_mtfrase"/>
</dbReference>
<dbReference type="AlphaFoldDB" id="Q98MH2"/>
<protein>
    <submittedName>
        <fullName evidence="2">Mlr0581 protein</fullName>
    </submittedName>
</protein>
<dbReference type="eggNOG" id="COG2520">
    <property type="taxonomic scope" value="Bacteria"/>
</dbReference>
<dbReference type="HOGENOM" id="CLU_756059_0_0_5"/>
<dbReference type="RefSeq" id="WP_010909496.1">
    <property type="nucleotide sequence ID" value="NC_002678.2"/>
</dbReference>
<accession>Q98MH2</accession>
<dbReference type="InterPro" id="IPR052514">
    <property type="entry name" value="SAM-dependent_MTase"/>
</dbReference>
<dbReference type="SUPFAM" id="SSF53335">
    <property type="entry name" value="S-adenosyl-L-methionine-dependent methyltransferases"/>
    <property type="match status" value="1"/>
</dbReference>
<dbReference type="PANTHER" id="PTHR34203">
    <property type="entry name" value="METHYLTRANSFERASE, FKBM FAMILY PROTEIN"/>
    <property type="match status" value="1"/>
</dbReference>
<proteinExistence type="predicted"/>
<name>Q98MH2_RHILO</name>
<organism evidence="2 3">
    <name type="scientific">Mesorhizobium japonicum (strain LMG 29417 / CECT 9101 / MAFF 303099)</name>
    <name type="common">Mesorhizobium loti (strain MAFF 303099)</name>
    <dbReference type="NCBI Taxonomy" id="266835"/>
    <lineage>
        <taxon>Bacteria</taxon>
        <taxon>Pseudomonadati</taxon>
        <taxon>Pseudomonadota</taxon>
        <taxon>Alphaproteobacteria</taxon>
        <taxon>Hyphomicrobiales</taxon>
        <taxon>Phyllobacteriaceae</taxon>
        <taxon>Mesorhizobium</taxon>
    </lineage>
</organism>
<dbReference type="Gene3D" id="3.40.50.150">
    <property type="entry name" value="Vaccinia Virus protein VP39"/>
    <property type="match status" value="1"/>
</dbReference>
<evidence type="ECO:0000259" key="1">
    <source>
        <dbReference type="Pfam" id="PF05050"/>
    </source>
</evidence>
<dbReference type="InterPro" id="IPR029063">
    <property type="entry name" value="SAM-dependent_MTases_sf"/>
</dbReference>
<sequence length="366" mass="40780">MGASFNQAGFVKRIFTSHGTTLFVDTSSGELRHGLMEYSPNNVLLTKDGKSAHIRFVDGPTDIVYFTEYSAISGSKRIDGIDALNLMPDNTLTIVDLPRNKFGLVQNGTFLSARSDGRITLSAPLCRGWENFHFRKDASEVSGVIVSHRIDGKIITFFIQDRTDIIQSILFGGDFYERDTLDLIRDRSTPGKVFVDIGANIGNHSIFMSKFCSPSEVIVFEPNPKAIEILKLNVLLNACANINTSYLGLALGSKAAQMRVFSPDPNNMGRAQMLDDDDGNVKCVAGDLLLQQKPVGLLKIDVEGSEFEVLRGMQGTIETWRPNILIEVWPQSQQDLFSWCDSFRYVVQETFPTDNNYFLAPIERQS</sequence>
<dbReference type="Pfam" id="PF05050">
    <property type="entry name" value="Methyltransf_21"/>
    <property type="match status" value="1"/>
</dbReference>
<dbReference type="KEGG" id="mlo:mlr0581"/>
<evidence type="ECO:0000313" key="2">
    <source>
        <dbReference type="EMBL" id="BAB48141.1"/>
    </source>
</evidence>
<evidence type="ECO:0000313" key="3">
    <source>
        <dbReference type="Proteomes" id="UP000000552"/>
    </source>
</evidence>
<reference evidence="2 3" key="1">
    <citation type="journal article" date="2000" name="DNA Res.">
        <title>Complete genome structure of the nitrogen-fixing symbiotic bacterium Mesorhizobium loti.</title>
        <authorList>
            <person name="Kaneko T."/>
            <person name="Nakamura Y."/>
            <person name="Sato S."/>
            <person name="Asamizu E."/>
            <person name="Kato T."/>
            <person name="Sasamoto S."/>
            <person name="Watanabe A."/>
            <person name="Idesawa K."/>
            <person name="Ishikawa A."/>
            <person name="Kawashima K."/>
            <person name="Kimura T."/>
            <person name="Kishida Y."/>
            <person name="Kiyokawa C."/>
            <person name="Kohara M."/>
            <person name="Matsumoto M."/>
            <person name="Matsuno A."/>
            <person name="Mochizuki Y."/>
            <person name="Nakayama S."/>
            <person name="Nakazaki N."/>
            <person name="Shimpo S."/>
            <person name="Sugimoto M."/>
            <person name="Takeuchi C."/>
            <person name="Yamada M."/>
            <person name="Tabata S."/>
        </authorList>
    </citation>
    <scope>NUCLEOTIDE SEQUENCE [LARGE SCALE GENOMIC DNA]</scope>
    <source>
        <strain evidence="3">LMG 29417 / CECT 9101 / MAFF 303099</strain>
    </source>
</reference>
<dbReference type="Proteomes" id="UP000000552">
    <property type="component" value="Chromosome"/>
</dbReference>
<dbReference type="EMBL" id="BA000012">
    <property type="protein sequence ID" value="BAB48141.1"/>
    <property type="molecule type" value="Genomic_DNA"/>
</dbReference>
<dbReference type="NCBIfam" id="TIGR01444">
    <property type="entry name" value="fkbM_fam"/>
    <property type="match status" value="1"/>
</dbReference>
<gene>
    <name evidence="2" type="ordered locus">mlr0581</name>
</gene>
<dbReference type="DNASU" id="1225018"/>
<feature type="domain" description="Methyltransferase FkbM" evidence="1">
    <location>
        <begin position="196"/>
        <end position="330"/>
    </location>
</feature>
<dbReference type="PANTHER" id="PTHR34203:SF15">
    <property type="entry name" value="SLL1173 PROTEIN"/>
    <property type="match status" value="1"/>
</dbReference>